<accession>A0A1F5UQD5</accession>
<gene>
    <name evidence="9" type="ORF">A2Z21_07930</name>
</gene>
<dbReference type="Proteomes" id="UP000179157">
    <property type="component" value="Unassembled WGS sequence"/>
</dbReference>
<organism evidence="9 10">
    <name type="scientific">Fraserbacteria sp. (strain RBG_16_55_9)</name>
    <dbReference type="NCBI Taxonomy" id="1817864"/>
    <lineage>
        <taxon>Bacteria</taxon>
        <taxon>Candidatus Fraseribacteriota</taxon>
    </lineage>
</organism>
<evidence type="ECO:0000256" key="7">
    <source>
        <dbReference type="SAM" id="Phobius"/>
    </source>
</evidence>
<dbReference type="AlphaFoldDB" id="A0A1F5UQD5"/>
<keyword evidence="7" id="KW-0812">Transmembrane</keyword>
<dbReference type="Pfam" id="PF14537">
    <property type="entry name" value="Cytochrom_c3_2"/>
    <property type="match status" value="1"/>
</dbReference>
<comment type="subcellular location">
    <subcellularLocation>
        <location evidence="1">Cell envelope</location>
    </subcellularLocation>
</comment>
<keyword evidence="7" id="KW-1133">Transmembrane helix</keyword>
<dbReference type="EMBL" id="MFGX01000105">
    <property type="protein sequence ID" value="OGF53357.1"/>
    <property type="molecule type" value="Genomic_DNA"/>
</dbReference>
<keyword evidence="7" id="KW-0472">Membrane</keyword>
<dbReference type="STRING" id="1817864.A2Z21_07930"/>
<keyword evidence="4" id="KW-0479">Metal-binding</keyword>
<dbReference type="Gene3D" id="1.10.780.10">
    <property type="entry name" value="Hydroxylamine Oxidoreductase, Chain A, domain 1"/>
    <property type="match status" value="1"/>
</dbReference>
<dbReference type="GO" id="GO:0030313">
    <property type="term" value="C:cell envelope"/>
    <property type="evidence" value="ECO:0007669"/>
    <property type="project" value="UniProtKB-SubCell"/>
</dbReference>
<sequence>MSQSWRWRTFVIAIIVLLFTWPVLATQQSEEAETCSLCHLDLPLEPLQASVHQGLPCMSCHPGAKVVPHERTMNPEACAACHPGARAYWESIHGRAYLQGVPDVPDCAACHGGHHILSTKDPDSPVSSLKLPQTCGRCHENAGISERFGLPSHRYTTYIDSFHGISLRYGNLVAANCTSCHGNHLILAASDKDSSIHPQNLPKTCGQCHPNAGENFTKGKIHVEARPGVSYGVWAVRLFYTGFIGLLGFFFLTHIVLDAIKWLRRRHVY</sequence>
<reference evidence="9 10" key="1">
    <citation type="journal article" date="2016" name="Nat. Commun.">
        <title>Thousands of microbial genomes shed light on interconnected biogeochemical processes in an aquifer system.</title>
        <authorList>
            <person name="Anantharaman K."/>
            <person name="Brown C.T."/>
            <person name="Hug L.A."/>
            <person name="Sharon I."/>
            <person name="Castelle C.J."/>
            <person name="Probst A.J."/>
            <person name="Thomas B.C."/>
            <person name="Singh A."/>
            <person name="Wilkins M.J."/>
            <person name="Karaoz U."/>
            <person name="Brodie E.L."/>
            <person name="Williams K.H."/>
            <person name="Hubbard S.S."/>
            <person name="Banfield J.F."/>
        </authorList>
    </citation>
    <scope>NUCLEOTIDE SEQUENCE [LARGE SCALE GENOMIC DNA]</scope>
    <source>
        <strain evidence="10">RBG_16_55_9</strain>
    </source>
</reference>
<proteinExistence type="predicted"/>
<keyword evidence="3" id="KW-0349">Heme</keyword>
<dbReference type="SUPFAM" id="SSF48695">
    <property type="entry name" value="Multiheme cytochromes"/>
    <property type="match status" value="1"/>
</dbReference>
<dbReference type="InterPro" id="IPR036280">
    <property type="entry name" value="Multihaem_cyt_sf"/>
</dbReference>
<feature type="domain" description="Tetrahaem cytochrome" evidence="8">
    <location>
        <begin position="52"/>
        <end position="140"/>
    </location>
</feature>
<dbReference type="GO" id="GO:0046872">
    <property type="term" value="F:metal ion binding"/>
    <property type="evidence" value="ECO:0007669"/>
    <property type="project" value="UniProtKB-KW"/>
</dbReference>
<comment type="caution">
    <text evidence="9">The sequence shown here is derived from an EMBL/GenBank/DDBJ whole genome shotgun (WGS) entry which is preliminary data.</text>
</comment>
<keyword evidence="5" id="KW-0249">Electron transport</keyword>
<name>A0A1F5UQD5_FRAXR</name>
<evidence type="ECO:0000313" key="10">
    <source>
        <dbReference type="Proteomes" id="UP000179157"/>
    </source>
</evidence>
<evidence type="ECO:0000256" key="5">
    <source>
        <dbReference type="ARBA" id="ARBA00022982"/>
    </source>
</evidence>
<evidence type="ECO:0000256" key="6">
    <source>
        <dbReference type="ARBA" id="ARBA00023004"/>
    </source>
</evidence>
<keyword evidence="2" id="KW-0813">Transport</keyword>
<evidence type="ECO:0000259" key="8">
    <source>
        <dbReference type="Pfam" id="PF14537"/>
    </source>
</evidence>
<dbReference type="Gene3D" id="3.90.10.10">
    <property type="entry name" value="Cytochrome C3"/>
    <property type="match status" value="1"/>
</dbReference>
<keyword evidence="6" id="KW-0408">Iron</keyword>
<evidence type="ECO:0000256" key="1">
    <source>
        <dbReference type="ARBA" id="ARBA00004196"/>
    </source>
</evidence>
<evidence type="ECO:0000256" key="2">
    <source>
        <dbReference type="ARBA" id="ARBA00022448"/>
    </source>
</evidence>
<evidence type="ECO:0000256" key="3">
    <source>
        <dbReference type="ARBA" id="ARBA00022617"/>
    </source>
</evidence>
<dbReference type="InterPro" id="IPR012286">
    <property type="entry name" value="Tetrahaem_cytochrome"/>
</dbReference>
<evidence type="ECO:0000313" key="9">
    <source>
        <dbReference type="EMBL" id="OGF53357.1"/>
    </source>
</evidence>
<evidence type="ECO:0000256" key="4">
    <source>
        <dbReference type="ARBA" id="ARBA00022723"/>
    </source>
</evidence>
<protein>
    <recommendedName>
        <fullName evidence="8">Tetrahaem cytochrome domain-containing protein</fullName>
    </recommendedName>
</protein>
<feature type="transmembrane region" description="Helical" evidence="7">
    <location>
        <begin position="234"/>
        <end position="257"/>
    </location>
</feature>